<name>A0A2G2XS71_CAPBA</name>
<evidence type="ECO:0000313" key="1">
    <source>
        <dbReference type="EMBL" id="PHT60299.1"/>
    </source>
</evidence>
<dbReference type="AlphaFoldDB" id="A0A2G2XS71"/>
<proteinExistence type="predicted"/>
<evidence type="ECO:0000313" key="2">
    <source>
        <dbReference type="Proteomes" id="UP000224567"/>
    </source>
</evidence>
<reference evidence="2" key="2">
    <citation type="journal article" date="2017" name="J. Anim. Genet.">
        <title>Multiple reference genome sequences of hot pepper reveal the massive evolution of plant disease resistance genes by retroduplication.</title>
        <authorList>
            <person name="Kim S."/>
            <person name="Park J."/>
            <person name="Yeom S.-I."/>
            <person name="Kim Y.-M."/>
            <person name="Seo E."/>
            <person name="Kim K.-T."/>
            <person name="Kim M.-S."/>
            <person name="Lee J.M."/>
            <person name="Cheong K."/>
            <person name="Shin H.-S."/>
            <person name="Kim S.-B."/>
            <person name="Han K."/>
            <person name="Lee J."/>
            <person name="Park M."/>
            <person name="Lee H.-A."/>
            <person name="Lee H.-Y."/>
            <person name="Lee Y."/>
            <person name="Oh S."/>
            <person name="Lee J.H."/>
            <person name="Choi E."/>
            <person name="Choi E."/>
            <person name="Lee S.E."/>
            <person name="Jeon J."/>
            <person name="Kim H."/>
            <person name="Choi G."/>
            <person name="Song H."/>
            <person name="Lee J."/>
            <person name="Lee S.-C."/>
            <person name="Kwon J.-K."/>
            <person name="Lee H.-Y."/>
            <person name="Koo N."/>
            <person name="Hong Y."/>
            <person name="Kim R.W."/>
            <person name="Kang W.-H."/>
            <person name="Huh J.H."/>
            <person name="Kang B.-C."/>
            <person name="Yang T.-J."/>
            <person name="Lee Y.-H."/>
            <person name="Bennetzen J.L."/>
            <person name="Choi D."/>
        </authorList>
    </citation>
    <scope>NUCLEOTIDE SEQUENCE [LARGE SCALE GENOMIC DNA]</scope>
    <source>
        <strain evidence="2">cv. PBC81</strain>
    </source>
</reference>
<dbReference type="EMBL" id="MLFT02000001">
    <property type="protein sequence ID" value="PHT60299.1"/>
    <property type="molecule type" value="Genomic_DNA"/>
</dbReference>
<dbReference type="OrthoDB" id="1436833at2759"/>
<gene>
    <name evidence="1" type="ORF">CQW23_02662</name>
</gene>
<dbReference type="Proteomes" id="UP000224567">
    <property type="component" value="Unassembled WGS sequence"/>
</dbReference>
<protein>
    <submittedName>
        <fullName evidence="1">Uncharacterized protein</fullName>
    </submittedName>
</protein>
<accession>A0A2G2XS71</accession>
<sequence length="179" mass="20445">MSHFTSPEAAKWAQNKICHSFMLERGLTILPQDGEQILPVLEKIEHFGWTKFAQDLGPAVSTLVREFYANMDLKTLTSTVREDVIYFAPKIINRIYDTPDVDDIQVQVLLSEGTFEMFATPLCPNGINWHVDIQGNRDWFASRNLSLPAKNICFPLGNTNLQEQQSMDAYQTLDFAMEQ</sequence>
<reference evidence="1 2" key="1">
    <citation type="journal article" date="2017" name="Genome Biol.">
        <title>New reference genome sequences of hot pepper reveal the massive evolution of plant disease-resistance genes by retroduplication.</title>
        <authorList>
            <person name="Kim S."/>
            <person name="Park J."/>
            <person name="Yeom S.I."/>
            <person name="Kim Y.M."/>
            <person name="Seo E."/>
            <person name="Kim K.T."/>
            <person name="Kim M.S."/>
            <person name="Lee J.M."/>
            <person name="Cheong K."/>
            <person name="Shin H.S."/>
            <person name="Kim S.B."/>
            <person name="Han K."/>
            <person name="Lee J."/>
            <person name="Park M."/>
            <person name="Lee H.A."/>
            <person name="Lee H.Y."/>
            <person name="Lee Y."/>
            <person name="Oh S."/>
            <person name="Lee J.H."/>
            <person name="Choi E."/>
            <person name="Choi E."/>
            <person name="Lee S.E."/>
            <person name="Jeon J."/>
            <person name="Kim H."/>
            <person name="Choi G."/>
            <person name="Song H."/>
            <person name="Lee J."/>
            <person name="Lee S.C."/>
            <person name="Kwon J.K."/>
            <person name="Lee H.Y."/>
            <person name="Koo N."/>
            <person name="Hong Y."/>
            <person name="Kim R.W."/>
            <person name="Kang W.H."/>
            <person name="Huh J.H."/>
            <person name="Kang B.C."/>
            <person name="Yang T.J."/>
            <person name="Lee Y.H."/>
            <person name="Bennetzen J.L."/>
            <person name="Choi D."/>
        </authorList>
    </citation>
    <scope>NUCLEOTIDE SEQUENCE [LARGE SCALE GENOMIC DNA]</scope>
    <source>
        <strain evidence="2">cv. PBC81</strain>
    </source>
</reference>
<comment type="caution">
    <text evidence="1">The sequence shown here is derived from an EMBL/GenBank/DDBJ whole genome shotgun (WGS) entry which is preliminary data.</text>
</comment>
<keyword evidence="2" id="KW-1185">Reference proteome</keyword>
<organism evidence="1 2">
    <name type="scientific">Capsicum baccatum</name>
    <name type="common">Peruvian pepper</name>
    <dbReference type="NCBI Taxonomy" id="33114"/>
    <lineage>
        <taxon>Eukaryota</taxon>
        <taxon>Viridiplantae</taxon>
        <taxon>Streptophyta</taxon>
        <taxon>Embryophyta</taxon>
        <taxon>Tracheophyta</taxon>
        <taxon>Spermatophyta</taxon>
        <taxon>Magnoliopsida</taxon>
        <taxon>eudicotyledons</taxon>
        <taxon>Gunneridae</taxon>
        <taxon>Pentapetalae</taxon>
        <taxon>asterids</taxon>
        <taxon>lamiids</taxon>
        <taxon>Solanales</taxon>
        <taxon>Solanaceae</taxon>
        <taxon>Solanoideae</taxon>
        <taxon>Capsiceae</taxon>
        <taxon>Capsicum</taxon>
    </lineage>
</organism>